<name>A0A9Q3CGT8_9BASI</name>
<dbReference type="InterPro" id="IPR043128">
    <property type="entry name" value="Rev_trsase/Diguanyl_cyclase"/>
</dbReference>
<keyword evidence="2" id="KW-1185">Reference proteome</keyword>
<dbReference type="SUPFAM" id="SSF56672">
    <property type="entry name" value="DNA/RNA polymerases"/>
    <property type="match status" value="1"/>
</dbReference>
<evidence type="ECO:0000313" key="1">
    <source>
        <dbReference type="EMBL" id="MBW0483784.1"/>
    </source>
</evidence>
<protein>
    <submittedName>
        <fullName evidence="1">Uncharacterized protein</fullName>
    </submittedName>
</protein>
<evidence type="ECO:0000313" key="2">
    <source>
        <dbReference type="Proteomes" id="UP000765509"/>
    </source>
</evidence>
<sequence length="156" mass="18312">MQEDVIEIFFQSKEDFASDNEPSGAIKGHEVDIMLNLERPYHPLLRRPAYQASPRDREALETHIHELMKLRVLRKVGHNEEVEVTTPVIINWHSDKSRMVGDSRKLNTCTFPDRYQIPRIHETLTLLSKERFITSMDAVKGSHQKVLTHHDKNYRE</sequence>
<accession>A0A9Q3CGT8</accession>
<dbReference type="PANTHER" id="PTHR24559">
    <property type="entry name" value="TRANSPOSON TY3-I GAG-POL POLYPROTEIN"/>
    <property type="match status" value="1"/>
</dbReference>
<dbReference type="Proteomes" id="UP000765509">
    <property type="component" value="Unassembled WGS sequence"/>
</dbReference>
<gene>
    <name evidence="1" type="ORF">O181_023499</name>
</gene>
<dbReference type="Gene3D" id="3.10.10.10">
    <property type="entry name" value="HIV Type 1 Reverse Transcriptase, subunit A, domain 1"/>
    <property type="match status" value="1"/>
</dbReference>
<reference evidence="1" key="1">
    <citation type="submission" date="2021-03" db="EMBL/GenBank/DDBJ databases">
        <title>Draft genome sequence of rust myrtle Austropuccinia psidii MF-1, a brazilian biotype.</title>
        <authorList>
            <person name="Quecine M.C."/>
            <person name="Pachon D.M.R."/>
            <person name="Bonatelli M.L."/>
            <person name="Correr F.H."/>
            <person name="Franceschini L.M."/>
            <person name="Leite T.F."/>
            <person name="Margarido G.R.A."/>
            <person name="Almeida C.A."/>
            <person name="Ferrarezi J.A."/>
            <person name="Labate C.A."/>
        </authorList>
    </citation>
    <scope>NUCLEOTIDE SEQUENCE</scope>
    <source>
        <strain evidence="1">MF-1</strain>
    </source>
</reference>
<proteinExistence type="predicted"/>
<organism evidence="1 2">
    <name type="scientific">Austropuccinia psidii MF-1</name>
    <dbReference type="NCBI Taxonomy" id="1389203"/>
    <lineage>
        <taxon>Eukaryota</taxon>
        <taxon>Fungi</taxon>
        <taxon>Dikarya</taxon>
        <taxon>Basidiomycota</taxon>
        <taxon>Pucciniomycotina</taxon>
        <taxon>Pucciniomycetes</taxon>
        <taxon>Pucciniales</taxon>
        <taxon>Sphaerophragmiaceae</taxon>
        <taxon>Austropuccinia</taxon>
    </lineage>
</organism>
<dbReference type="InterPro" id="IPR053134">
    <property type="entry name" value="RNA-dir_DNA_polymerase"/>
</dbReference>
<dbReference type="PANTHER" id="PTHR24559:SF444">
    <property type="entry name" value="REVERSE TRANSCRIPTASE DOMAIN-CONTAINING PROTEIN"/>
    <property type="match status" value="1"/>
</dbReference>
<dbReference type="Gene3D" id="3.30.70.270">
    <property type="match status" value="1"/>
</dbReference>
<comment type="caution">
    <text evidence="1">The sequence shown here is derived from an EMBL/GenBank/DDBJ whole genome shotgun (WGS) entry which is preliminary data.</text>
</comment>
<dbReference type="AlphaFoldDB" id="A0A9Q3CGT8"/>
<dbReference type="InterPro" id="IPR043502">
    <property type="entry name" value="DNA/RNA_pol_sf"/>
</dbReference>
<dbReference type="EMBL" id="AVOT02007384">
    <property type="protein sequence ID" value="MBW0483784.1"/>
    <property type="molecule type" value="Genomic_DNA"/>
</dbReference>
<dbReference type="OrthoDB" id="3250101at2759"/>